<evidence type="ECO:0000313" key="3">
    <source>
        <dbReference type="EMBL" id="MFB9907211.1"/>
    </source>
</evidence>
<sequence length="330" mass="36492">MDAQQPRARHRLPKPVRLLAVAATALTVGGLVVGIEGASADEGKPVDPRNFVDITKVRNNFREPPQRRNASPGTFTTECGRNENGHRNPDNFIVTPGVRNGAQHLHDYVGNLSTDAFSTNQSLKRAGTTCGNGDQSTYFWPVLRQVNTRSTRQRDADGNDGKILLPSSVRLEFRGNPREEVTAMPRFLRAITGDAQAATNGGANAIASWTCTTTREKRTTKYPLCTTGGQVMRVLDFPSCWDGRNLDSRDHRSHLVFPDDAGGCPRRTVPVPQLRMTLTYDVEPRPDFAVDSFPEQEHNPLTDHADFANVMPERLMDRVVACINEGQNCE</sequence>
<evidence type="ECO:0000259" key="2">
    <source>
        <dbReference type="Pfam" id="PF09362"/>
    </source>
</evidence>
<protein>
    <submittedName>
        <fullName evidence="3">DUF1996 domain-containing protein</fullName>
    </submittedName>
</protein>
<feature type="compositionally biased region" description="Polar residues" evidence="1">
    <location>
        <begin position="68"/>
        <end position="79"/>
    </location>
</feature>
<feature type="region of interest" description="Disordered" evidence="1">
    <location>
        <begin position="63"/>
        <end position="88"/>
    </location>
</feature>
<name>A0ABV6A236_9PSEU</name>
<gene>
    <name evidence="3" type="ORF">ACFFQA_25020</name>
</gene>
<comment type="caution">
    <text evidence="3">The sequence shown here is derived from an EMBL/GenBank/DDBJ whole genome shotgun (WGS) entry which is preliminary data.</text>
</comment>
<proteinExistence type="predicted"/>
<organism evidence="3 4">
    <name type="scientific">Allokutzneria oryzae</name>
    <dbReference type="NCBI Taxonomy" id="1378989"/>
    <lineage>
        <taxon>Bacteria</taxon>
        <taxon>Bacillati</taxon>
        <taxon>Actinomycetota</taxon>
        <taxon>Actinomycetes</taxon>
        <taxon>Pseudonocardiales</taxon>
        <taxon>Pseudonocardiaceae</taxon>
        <taxon>Allokutzneria</taxon>
    </lineage>
</organism>
<dbReference type="RefSeq" id="WP_377856939.1">
    <property type="nucleotide sequence ID" value="NZ_JBHLZU010000020.1"/>
</dbReference>
<dbReference type="PANTHER" id="PTHR43662">
    <property type="match status" value="1"/>
</dbReference>
<accession>A0ABV6A236</accession>
<keyword evidence="4" id="KW-1185">Reference proteome</keyword>
<evidence type="ECO:0000256" key="1">
    <source>
        <dbReference type="SAM" id="MobiDB-lite"/>
    </source>
</evidence>
<reference evidence="3 4" key="1">
    <citation type="submission" date="2024-09" db="EMBL/GenBank/DDBJ databases">
        <authorList>
            <person name="Sun Q."/>
            <person name="Mori K."/>
        </authorList>
    </citation>
    <scope>NUCLEOTIDE SEQUENCE [LARGE SCALE GENOMIC DNA]</scope>
    <source>
        <strain evidence="3 4">TBRC 7907</strain>
    </source>
</reference>
<dbReference type="InterPro" id="IPR018535">
    <property type="entry name" value="DUF1996"/>
</dbReference>
<dbReference type="PANTHER" id="PTHR43662:SF3">
    <property type="entry name" value="DOMAIN PROTEIN, PUTATIVE (AFU_ORTHOLOGUE AFUA_6G11970)-RELATED"/>
    <property type="match status" value="1"/>
</dbReference>
<feature type="domain" description="DUF1996" evidence="2">
    <location>
        <begin position="93"/>
        <end position="309"/>
    </location>
</feature>
<evidence type="ECO:0000313" key="4">
    <source>
        <dbReference type="Proteomes" id="UP001589693"/>
    </source>
</evidence>
<dbReference type="Pfam" id="PF09362">
    <property type="entry name" value="DUF1996"/>
    <property type="match status" value="1"/>
</dbReference>
<dbReference type="Proteomes" id="UP001589693">
    <property type="component" value="Unassembled WGS sequence"/>
</dbReference>
<dbReference type="EMBL" id="JBHLZU010000020">
    <property type="protein sequence ID" value="MFB9907211.1"/>
    <property type="molecule type" value="Genomic_DNA"/>
</dbReference>